<dbReference type="EMBL" id="AK416772">
    <property type="protein sequence ID" value="BAM69113.1"/>
    <property type="molecule type" value="mRNA"/>
</dbReference>
<accession>L0MXR2</accession>
<protein>
    <submittedName>
        <fullName evidence="1">Uncharacterized protein</fullName>
    </submittedName>
</protein>
<organism evidence="1">
    <name type="scientific">Lutzomyia ayacuchensis</name>
    <name type="common">Sand fly</name>
    <dbReference type="NCBI Taxonomy" id="252632"/>
    <lineage>
        <taxon>Eukaryota</taxon>
        <taxon>Metazoa</taxon>
        <taxon>Ecdysozoa</taxon>
        <taxon>Arthropoda</taxon>
        <taxon>Hexapoda</taxon>
        <taxon>Insecta</taxon>
        <taxon>Pterygota</taxon>
        <taxon>Neoptera</taxon>
        <taxon>Endopterygota</taxon>
        <taxon>Diptera</taxon>
        <taxon>Nematocera</taxon>
        <taxon>Psychodoidea</taxon>
        <taxon>Psychodidae</taxon>
        <taxon>Lutzomyia</taxon>
        <taxon>Helcocyrtomyia</taxon>
    </lineage>
</organism>
<proteinExistence type="evidence at transcript level"/>
<dbReference type="AlphaFoldDB" id="L0MXR2"/>
<evidence type="ECO:0000313" key="1">
    <source>
        <dbReference type="EMBL" id="BAM69113.1"/>
    </source>
</evidence>
<reference evidence="1" key="1">
    <citation type="journal article" date="2013" name="Infect. Genet. Evol.">
        <title>Analysis of salivary gland transcripts of the sand fly Lutzomyia ayacuchensis, a vector of Andean-type cutaneous leishmaniasis.</title>
        <authorList>
            <person name="Kato H."/>
            <person name="Jochim R.C."/>
            <person name="Gomez E.A."/>
            <person name="Uezato H."/>
            <person name="Mimori T."/>
            <person name="Korenaga M."/>
            <person name="Sakurai T."/>
            <person name="Katakura K."/>
            <person name="Valenzuela J.G."/>
            <person name="Hashiguchi Y."/>
        </authorList>
    </citation>
    <scope>NUCLEOTIDE SEQUENCE</scope>
    <source>
        <tissue evidence="1">Salivary gland</tissue>
    </source>
</reference>
<sequence length="316" mass="37002">MRNIRFKMNSFPTFKYLLGILSIVGPGFSIEVIRFGDGDDYIIGKHVKGDEELLFTTYDLTKSSCRSSHKYPCTNNETHFTVNFEAKEKTACISAIKLFSYPEDKRKKMPTTSIIYCQKGGIGSHYCFLVYKKNEKRKDARVEIYGAPSKQQCSFKDRYIGSDPKQYDAYGLRYLFDKKDNWNLERTEIAKIKGPRSETFYHKDGLFNTQITYLAKDDKYSVVRDIVVKDKKKFSLHFSNFKEYRISFLDVYWFQESRSDNPKLPYIHYNGLCEKKNQTCELIFDTEEPITYALVKVFSNLNYNEPRTRGKNPGRG</sequence>
<name>L0MXR2_LUTAY</name>